<keyword evidence="1" id="KW-1133">Transmembrane helix</keyword>
<dbReference type="Proteomes" id="UP001285441">
    <property type="component" value="Unassembled WGS sequence"/>
</dbReference>
<proteinExistence type="predicted"/>
<gene>
    <name evidence="2" type="ORF">B0H63DRAFT_26593</name>
</gene>
<accession>A0AAE0P5K8</accession>
<keyword evidence="3" id="KW-1185">Reference proteome</keyword>
<evidence type="ECO:0000313" key="3">
    <source>
        <dbReference type="Proteomes" id="UP001285441"/>
    </source>
</evidence>
<comment type="caution">
    <text evidence="2">The sequence shown here is derived from an EMBL/GenBank/DDBJ whole genome shotgun (WGS) entry which is preliminary data.</text>
</comment>
<reference evidence="2" key="2">
    <citation type="submission" date="2023-06" db="EMBL/GenBank/DDBJ databases">
        <authorList>
            <consortium name="Lawrence Berkeley National Laboratory"/>
            <person name="Haridas S."/>
            <person name="Hensen N."/>
            <person name="Bonometti L."/>
            <person name="Westerberg I."/>
            <person name="Brannstrom I.O."/>
            <person name="Guillou S."/>
            <person name="Cros-Aarteil S."/>
            <person name="Calhoun S."/>
            <person name="Kuo A."/>
            <person name="Mondo S."/>
            <person name="Pangilinan J."/>
            <person name="Riley R."/>
            <person name="LaButti K."/>
            <person name="Andreopoulos B."/>
            <person name="Lipzen A."/>
            <person name="Chen C."/>
            <person name="Yanf M."/>
            <person name="Daum C."/>
            <person name="Ng V."/>
            <person name="Clum A."/>
            <person name="Steindorff A."/>
            <person name="Ohm R."/>
            <person name="Martin F."/>
            <person name="Silar P."/>
            <person name="Natvig D."/>
            <person name="Lalanne C."/>
            <person name="Gautier V."/>
            <person name="Ament-velasquez S.L."/>
            <person name="Kruys A."/>
            <person name="Hutchinson M.I."/>
            <person name="Powell A.J."/>
            <person name="Barry K."/>
            <person name="Miller A.N."/>
            <person name="Grigoriev I.V."/>
            <person name="Debuchy R."/>
            <person name="Gladieux P."/>
            <person name="Thoren M.H."/>
            <person name="Johannesson H."/>
        </authorList>
    </citation>
    <scope>NUCLEOTIDE SEQUENCE</scope>
    <source>
        <strain evidence="2">CBS 232.78</strain>
    </source>
</reference>
<protein>
    <submittedName>
        <fullName evidence="2">Uncharacterized protein</fullName>
    </submittedName>
</protein>
<keyword evidence="1" id="KW-0472">Membrane</keyword>
<evidence type="ECO:0000256" key="1">
    <source>
        <dbReference type="SAM" id="Phobius"/>
    </source>
</evidence>
<dbReference type="AlphaFoldDB" id="A0AAE0P5K8"/>
<keyword evidence="1" id="KW-0812">Transmembrane</keyword>
<feature type="transmembrane region" description="Helical" evidence="1">
    <location>
        <begin position="69"/>
        <end position="91"/>
    </location>
</feature>
<dbReference type="EMBL" id="JAULSW010000001">
    <property type="protein sequence ID" value="KAK3393746.1"/>
    <property type="molecule type" value="Genomic_DNA"/>
</dbReference>
<name>A0AAE0P5K8_9PEZI</name>
<sequence length="154" mass="17219">MYVCVREAGAVKRAFCPSSDQDPSKGLVVVRLSFLRIIHFFLRTGDPTTKFYQSFKSCQSIIRTPFCRIACLSILRIAGATFLATALFLVVPPSIHLSDAVNARPGGNKKLALLFCGFFCWKLTRCRENQGGIARADPMAAYLRVKVELRKTQR</sequence>
<organism evidence="2 3">
    <name type="scientific">Podospora didyma</name>
    <dbReference type="NCBI Taxonomy" id="330526"/>
    <lineage>
        <taxon>Eukaryota</taxon>
        <taxon>Fungi</taxon>
        <taxon>Dikarya</taxon>
        <taxon>Ascomycota</taxon>
        <taxon>Pezizomycotina</taxon>
        <taxon>Sordariomycetes</taxon>
        <taxon>Sordariomycetidae</taxon>
        <taxon>Sordariales</taxon>
        <taxon>Podosporaceae</taxon>
        <taxon>Podospora</taxon>
    </lineage>
</organism>
<reference evidence="2" key="1">
    <citation type="journal article" date="2023" name="Mol. Phylogenet. Evol.">
        <title>Genome-scale phylogeny and comparative genomics of the fungal order Sordariales.</title>
        <authorList>
            <person name="Hensen N."/>
            <person name="Bonometti L."/>
            <person name="Westerberg I."/>
            <person name="Brannstrom I.O."/>
            <person name="Guillou S."/>
            <person name="Cros-Aarteil S."/>
            <person name="Calhoun S."/>
            <person name="Haridas S."/>
            <person name="Kuo A."/>
            <person name="Mondo S."/>
            <person name="Pangilinan J."/>
            <person name="Riley R."/>
            <person name="LaButti K."/>
            <person name="Andreopoulos B."/>
            <person name="Lipzen A."/>
            <person name="Chen C."/>
            <person name="Yan M."/>
            <person name="Daum C."/>
            <person name="Ng V."/>
            <person name="Clum A."/>
            <person name="Steindorff A."/>
            <person name="Ohm R.A."/>
            <person name="Martin F."/>
            <person name="Silar P."/>
            <person name="Natvig D.O."/>
            <person name="Lalanne C."/>
            <person name="Gautier V."/>
            <person name="Ament-Velasquez S.L."/>
            <person name="Kruys A."/>
            <person name="Hutchinson M.I."/>
            <person name="Powell A.J."/>
            <person name="Barry K."/>
            <person name="Miller A.N."/>
            <person name="Grigoriev I.V."/>
            <person name="Debuchy R."/>
            <person name="Gladieux P."/>
            <person name="Hiltunen Thoren M."/>
            <person name="Johannesson H."/>
        </authorList>
    </citation>
    <scope>NUCLEOTIDE SEQUENCE</scope>
    <source>
        <strain evidence="2">CBS 232.78</strain>
    </source>
</reference>
<evidence type="ECO:0000313" key="2">
    <source>
        <dbReference type="EMBL" id="KAK3393746.1"/>
    </source>
</evidence>